<dbReference type="Proteomes" id="UP000203464">
    <property type="component" value="Unassembled WGS sequence"/>
</dbReference>
<protein>
    <submittedName>
        <fullName evidence="1">Uncharacterized protein</fullName>
    </submittedName>
</protein>
<sequence>MIDLFLPLIIGVGIGITPPQDDFDEVETPEVVAEVLLPIDQGSGDDLSAAREPEPQIPTGKYTTAIEIRPILGMTKNSWVGVREYEGQDLLYFSHLMAWRCGLWDIRYGINGESADIVVPMEPCNEEFAQPNVMVDVENYLPYVTYPLGSIESVYVEIVYDDGTEDFGQFERNEVRIP</sequence>
<evidence type="ECO:0000313" key="2">
    <source>
        <dbReference type="Proteomes" id="UP000203464"/>
    </source>
</evidence>
<name>A0A238K4L3_9RHOB</name>
<proteinExistence type="predicted"/>
<reference evidence="2" key="1">
    <citation type="submission" date="2017-05" db="EMBL/GenBank/DDBJ databases">
        <authorList>
            <person name="Rodrigo-Torres L."/>
            <person name="Arahal R. D."/>
            <person name="Lucena T."/>
        </authorList>
    </citation>
    <scope>NUCLEOTIDE SEQUENCE [LARGE SCALE GENOMIC DNA]</scope>
    <source>
        <strain evidence="2">CECT 8868</strain>
    </source>
</reference>
<dbReference type="EMBL" id="FXYD01000002">
    <property type="protein sequence ID" value="SMX37795.1"/>
    <property type="molecule type" value="Genomic_DNA"/>
</dbReference>
<evidence type="ECO:0000313" key="1">
    <source>
        <dbReference type="EMBL" id="SMX37795.1"/>
    </source>
</evidence>
<dbReference type="AlphaFoldDB" id="A0A238K4L3"/>
<gene>
    <name evidence="1" type="ORF">OCA8868_01567</name>
</gene>
<dbReference type="OrthoDB" id="9816009at2"/>
<organism evidence="1 2">
    <name type="scientific">Octadecabacter ascidiaceicola</name>
    <dbReference type="NCBI Taxonomy" id="1655543"/>
    <lineage>
        <taxon>Bacteria</taxon>
        <taxon>Pseudomonadati</taxon>
        <taxon>Pseudomonadota</taxon>
        <taxon>Alphaproteobacteria</taxon>
        <taxon>Rhodobacterales</taxon>
        <taxon>Roseobacteraceae</taxon>
        <taxon>Octadecabacter</taxon>
    </lineage>
</organism>
<accession>A0A238K4L3</accession>
<dbReference type="RefSeq" id="WP_093995970.1">
    <property type="nucleotide sequence ID" value="NZ_FXYD01000002.1"/>
</dbReference>
<keyword evidence="2" id="KW-1185">Reference proteome</keyword>